<evidence type="ECO:0000256" key="2">
    <source>
        <dbReference type="ARBA" id="ARBA00033753"/>
    </source>
</evidence>
<feature type="non-terminal residue" evidence="4">
    <location>
        <position position="1"/>
    </location>
</feature>
<dbReference type="InterPro" id="IPR040372">
    <property type="entry name" value="YaeB-like"/>
</dbReference>
<feature type="domain" description="TsaA-like" evidence="3">
    <location>
        <begin position="1"/>
        <end position="126"/>
    </location>
</feature>
<dbReference type="PANTHER" id="PTHR12818:SF0">
    <property type="entry name" value="TRNA (ADENINE(37)-N6)-METHYLTRANSFERASE"/>
    <property type="match status" value="1"/>
</dbReference>
<dbReference type="InterPro" id="IPR036413">
    <property type="entry name" value="YaeB-like_sf"/>
</dbReference>
<proteinExistence type="inferred from homology"/>
<organism evidence="4">
    <name type="scientific">marine sediment metagenome</name>
    <dbReference type="NCBI Taxonomy" id="412755"/>
    <lineage>
        <taxon>unclassified sequences</taxon>
        <taxon>metagenomes</taxon>
        <taxon>ecological metagenomes</taxon>
    </lineage>
</organism>
<dbReference type="EMBL" id="BARU01032711">
    <property type="protein sequence ID" value="GAH74113.1"/>
    <property type="molecule type" value="Genomic_DNA"/>
</dbReference>
<gene>
    <name evidence="4" type="ORF">S03H2_51548</name>
</gene>
<comment type="caution">
    <text evidence="4">The sequence shown here is derived from an EMBL/GenBank/DDBJ whole genome shotgun (WGS) entry which is preliminary data.</text>
</comment>
<keyword evidence="1" id="KW-0949">S-adenosyl-L-methionine</keyword>
<accession>X1JWF2</accession>
<dbReference type="NCBIfam" id="TIGR00104">
    <property type="entry name" value="tRNA_TsaA"/>
    <property type="match status" value="1"/>
</dbReference>
<name>X1JWF2_9ZZZZ</name>
<dbReference type="AlphaFoldDB" id="X1JWF2"/>
<dbReference type="SUPFAM" id="SSF118196">
    <property type="entry name" value="YaeB-like"/>
    <property type="match status" value="1"/>
</dbReference>
<dbReference type="Pfam" id="PF01980">
    <property type="entry name" value="TrmO_N"/>
    <property type="match status" value="1"/>
</dbReference>
<sequence>IHSPYPESKDIPIQGTFNDKIEAWLELKDEYVNGLKDLDGFSHAIIIYYFHKSYREEIEGRPFLEQNEHGIFAIRSPHRPNHIGFSIIKIKRIKANKVYFTEVDVLDGTPLLDIKPYVKYFDSRDNVISGWVDKHFKNGNIPHKTIIK</sequence>
<comment type="similarity">
    <text evidence="2">Belongs to the tRNA methyltransferase O family.</text>
</comment>
<protein>
    <recommendedName>
        <fullName evidence="3">TsaA-like domain-containing protein</fullName>
    </recommendedName>
</protein>
<dbReference type="InterPro" id="IPR036414">
    <property type="entry name" value="YaeB_N_sf"/>
</dbReference>
<dbReference type="PROSITE" id="PS51668">
    <property type="entry name" value="TSAA_2"/>
    <property type="match status" value="1"/>
</dbReference>
<dbReference type="Gene3D" id="2.40.30.70">
    <property type="entry name" value="YaeB-like"/>
    <property type="match status" value="1"/>
</dbReference>
<dbReference type="InterPro" id="IPR023370">
    <property type="entry name" value="TrmO-like_N"/>
</dbReference>
<evidence type="ECO:0000313" key="4">
    <source>
        <dbReference type="EMBL" id="GAH74113.1"/>
    </source>
</evidence>
<dbReference type="PANTHER" id="PTHR12818">
    <property type="entry name" value="TRNA (ADENINE(37)-N6)-METHYLTRANSFERASE"/>
    <property type="match status" value="1"/>
</dbReference>
<reference evidence="4" key="1">
    <citation type="journal article" date="2014" name="Front. Microbiol.">
        <title>High frequency of phylogenetically diverse reductive dehalogenase-homologous genes in deep subseafloor sedimentary metagenomes.</title>
        <authorList>
            <person name="Kawai M."/>
            <person name="Futagami T."/>
            <person name="Toyoda A."/>
            <person name="Takaki Y."/>
            <person name="Nishi S."/>
            <person name="Hori S."/>
            <person name="Arai W."/>
            <person name="Tsubouchi T."/>
            <person name="Morono Y."/>
            <person name="Uchiyama I."/>
            <person name="Ito T."/>
            <person name="Fujiyama A."/>
            <person name="Inagaki F."/>
            <person name="Takami H."/>
        </authorList>
    </citation>
    <scope>NUCLEOTIDE SEQUENCE</scope>
    <source>
        <strain evidence="4">Expedition CK06-06</strain>
    </source>
</reference>
<evidence type="ECO:0000259" key="3">
    <source>
        <dbReference type="PROSITE" id="PS51668"/>
    </source>
</evidence>
<evidence type="ECO:0000256" key="1">
    <source>
        <dbReference type="ARBA" id="ARBA00022691"/>
    </source>
</evidence>
<dbReference type="CDD" id="cd09281">
    <property type="entry name" value="UPF0066"/>
    <property type="match status" value="1"/>
</dbReference>